<evidence type="ECO:0000313" key="2">
    <source>
        <dbReference type="Proteomes" id="UP000007013"/>
    </source>
</evidence>
<evidence type="ECO:0000313" key="1">
    <source>
        <dbReference type="EMBL" id="ACB77518.1"/>
    </source>
</evidence>
<proteinExistence type="predicted"/>
<dbReference type="RefSeq" id="WP_012377046.1">
    <property type="nucleotide sequence ID" value="NC_010571.1"/>
</dbReference>
<dbReference type="EMBL" id="CP001032">
    <property type="protein sequence ID" value="ACB77518.1"/>
    <property type="molecule type" value="Genomic_DNA"/>
</dbReference>
<name>B1ZP32_OPITP</name>
<dbReference type="HOGENOM" id="CLU_873494_0_0_0"/>
<reference evidence="1 2" key="1">
    <citation type="journal article" date="2011" name="J. Bacteriol.">
        <title>Genome sequence of the verrucomicrobium Opitutus terrae PB90-1, an abundant inhabitant of rice paddy soil ecosystems.</title>
        <authorList>
            <person name="van Passel M.W."/>
            <person name="Kant R."/>
            <person name="Palva A."/>
            <person name="Copeland A."/>
            <person name="Lucas S."/>
            <person name="Lapidus A."/>
            <person name="Glavina del Rio T."/>
            <person name="Pitluck S."/>
            <person name="Goltsman E."/>
            <person name="Clum A."/>
            <person name="Sun H."/>
            <person name="Schmutz J."/>
            <person name="Larimer F.W."/>
            <person name="Land M.L."/>
            <person name="Hauser L."/>
            <person name="Kyrpides N."/>
            <person name="Mikhailova N."/>
            <person name="Richardson P.P."/>
            <person name="Janssen P.H."/>
            <person name="de Vos W.M."/>
            <person name="Smidt H."/>
        </authorList>
    </citation>
    <scope>NUCLEOTIDE SEQUENCE [LARGE SCALE GENOMIC DNA]</scope>
    <source>
        <strain evidence="2">DSM 11246 / JCM 15787 / PB90-1</strain>
    </source>
</reference>
<dbReference type="eggNOG" id="ENOG5030TD0">
    <property type="taxonomic scope" value="Bacteria"/>
</dbReference>
<dbReference type="AlphaFoldDB" id="B1ZP32"/>
<protein>
    <submittedName>
        <fullName evidence="1">Uncharacterized protein</fullName>
    </submittedName>
</protein>
<dbReference type="KEGG" id="ote:Oter_4245"/>
<accession>B1ZP32</accession>
<organism evidence="1 2">
    <name type="scientific">Opitutus terrae (strain DSM 11246 / JCM 15787 / PB90-1)</name>
    <dbReference type="NCBI Taxonomy" id="452637"/>
    <lineage>
        <taxon>Bacteria</taxon>
        <taxon>Pseudomonadati</taxon>
        <taxon>Verrucomicrobiota</taxon>
        <taxon>Opitutia</taxon>
        <taxon>Opitutales</taxon>
        <taxon>Opitutaceae</taxon>
        <taxon>Opitutus</taxon>
    </lineage>
</organism>
<dbReference type="OrthoDB" id="187702at2"/>
<sequence>MLSLAAFRYRNVLKSDGGPIARIAVREFPVYGRRMYQANAWLADGVIPERRKFALYSDADGTGAADVPMVARYMAISEAMERWAFHVKVRADDRELYGFDLDESSNGMAAFPGMFPSQARKRAMLEAVERASVLAWWEGLLDGEVRPTEWPGISALVLPSPIGYGVTVLAFREVRPDTFAYGHGAATDFFGACERAVMELARHEYVLGLHRLSRGVTAEAAPSDLFERRALFFSSAEGHALFQARLQRKTTGRRFVARVAYDTELRGPWSDYAAVWRVLIDPPSRDFLADTERYFFW</sequence>
<keyword evidence="2" id="KW-1185">Reference proteome</keyword>
<gene>
    <name evidence="1" type="ordered locus">Oter_4245</name>
</gene>
<dbReference type="Proteomes" id="UP000007013">
    <property type="component" value="Chromosome"/>
</dbReference>